<dbReference type="AlphaFoldDB" id="A0A834IR60"/>
<gene>
    <name evidence="1" type="ORF">GWI33_003083</name>
</gene>
<keyword evidence="2" id="KW-1185">Reference proteome</keyword>
<evidence type="ECO:0000313" key="2">
    <source>
        <dbReference type="Proteomes" id="UP000625711"/>
    </source>
</evidence>
<name>A0A834IR60_RHYFE</name>
<dbReference type="EMBL" id="JAACXV010000185">
    <property type="protein sequence ID" value="KAF7282158.1"/>
    <property type="molecule type" value="Genomic_DNA"/>
</dbReference>
<proteinExistence type="predicted"/>
<protein>
    <submittedName>
        <fullName evidence="1">Uncharacterized protein</fullName>
    </submittedName>
</protein>
<sequence>MDKNTPQERAEILKKTIKISDEEFVGKFILQTEFCVSTIENVEDDLECIDCITYIRAYNAYRELKSVRRCGGRFKVRENQGHAPHRPPSNPNICFPYVPNLIAHMSPGHKSQNNAQGPPVCSTRLSLCRERKFRRDI</sequence>
<accession>A0A834IR60</accession>
<comment type="caution">
    <text evidence="1">The sequence shown here is derived from an EMBL/GenBank/DDBJ whole genome shotgun (WGS) entry which is preliminary data.</text>
</comment>
<dbReference type="Proteomes" id="UP000625711">
    <property type="component" value="Unassembled WGS sequence"/>
</dbReference>
<organism evidence="1 2">
    <name type="scientific">Rhynchophorus ferrugineus</name>
    <name type="common">Red palm weevil</name>
    <name type="synonym">Curculio ferrugineus</name>
    <dbReference type="NCBI Taxonomy" id="354439"/>
    <lineage>
        <taxon>Eukaryota</taxon>
        <taxon>Metazoa</taxon>
        <taxon>Ecdysozoa</taxon>
        <taxon>Arthropoda</taxon>
        <taxon>Hexapoda</taxon>
        <taxon>Insecta</taxon>
        <taxon>Pterygota</taxon>
        <taxon>Neoptera</taxon>
        <taxon>Endopterygota</taxon>
        <taxon>Coleoptera</taxon>
        <taxon>Polyphaga</taxon>
        <taxon>Cucujiformia</taxon>
        <taxon>Curculionidae</taxon>
        <taxon>Dryophthorinae</taxon>
        <taxon>Rhynchophorus</taxon>
    </lineage>
</organism>
<evidence type="ECO:0000313" key="1">
    <source>
        <dbReference type="EMBL" id="KAF7282158.1"/>
    </source>
</evidence>
<reference evidence="1" key="1">
    <citation type="submission" date="2020-08" db="EMBL/GenBank/DDBJ databases">
        <title>Genome sequencing and assembly of the red palm weevil Rhynchophorus ferrugineus.</title>
        <authorList>
            <person name="Dias G.B."/>
            <person name="Bergman C.M."/>
            <person name="Manee M."/>
        </authorList>
    </citation>
    <scope>NUCLEOTIDE SEQUENCE</scope>
    <source>
        <strain evidence="1">AA-2017</strain>
        <tissue evidence="1">Whole larva</tissue>
    </source>
</reference>